<reference evidence="2 3" key="2">
    <citation type="submission" date="2020-02" db="EMBL/GenBank/DDBJ databases">
        <title>Genome sequences of Thiorhodococcus mannitoliphagus and Thiorhodococcus minor, purple sulfur photosynthetic bacteria in the gammaproteobacterial family, Chromatiaceae.</title>
        <authorList>
            <person name="Aviles F.A."/>
            <person name="Meyer T.E."/>
            <person name="Kyndt J.A."/>
        </authorList>
    </citation>
    <scope>NUCLEOTIDE SEQUENCE [LARGE SCALE GENOMIC DNA]</scope>
    <source>
        <strain evidence="2 3">DSM 18266</strain>
    </source>
</reference>
<gene>
    <name evidence="2" type="ORF">G3480_20205</name>
</gene>
<dbReference type="EMBL" id="JAAIJR010000110">
    <property type="protein sequence ID" value="NEX22600.1"/>
    <property type="molecule type" value="Genomic_DNA"/>
</dbReference>
<dbReference type="PANTHER" id="PTHR43737:SF1">
    <property type="entry name" value="DUF1501 DOMAIN-CONTAINING PROTEIN"/>
    <property type="match status" value="1"/>
</dbReference>
<dbReference type="RefSeq" id="WP_164655696.1">
    <property type="nucleotide sequence ID" value="NZ_JAAIJR010000110.1"/>
</dbReference>
<feature type="chain" id="PRO_5026854143" evidence="1">
    <location>
        <begin position="27"/>
        <end position="387"/>
    </location>
</feature>
<reference evidence="3" key="1">
    <citation type="journal article" date="2020" name="Microbiol. Resour. Announc.">
        <title>Draft Genome Sequences of Thiorhodococcus mannitoliphagus and Thiorhodococcus minor, Purple Sulfur Photosynthetic Bacteria in the Gammaproteobacterial Family Chromatiaceae.</title>
        <authorList>
            <person name="Aviles F.A."/>
            <person name="Meyer T.E."/>
            <person name="Kyndt J.A."/>
        </authorList>
    </citation>
    <scope>NUCLEOTIDE SEQUENCE [LARGE SCALE GENOMIC DNA]</scope>
    <source>
        <strain evidence="3">DSM 18266</strain>
    </source>
</reference>
<organism evidence="2 3">
    <name type="scientific">Thiorhodococcus mannitoliphagus</name>
    <dbReference type="NCBI Taxonomy" id="329406"/>
    <lineage>
        <taxon>Bacteria</taxon>
        <taxon>Pseudomonadati</taxon>
        <taxon>Pseudomonadota</taxon>
        <taxon>Gammaproteobacteria</taxon>
        <taxon>Chromatiales</taxon>
        <taxon>Chromatiaceae</taxon>
        <taxon>Thiorhodococcus</taxon>
    </lineage>
</organism>
<dbReference type="Pfam" id="PF07394">
    <property type="entry name" value="DUF1501"/>
    <property type="match status" value="1"/>
</dbReference>
<keyword evidence="3" id="KW-1185">Reference proteome</keyword>
<dbReference type="AlphaFoldDB" id="A0A6P1DYP0"/>
<protein>
    <submittedName>
        <fullName evidence="2">DUF1501 domain-containing protein</fullName>
    </submittedName>
</protein>
<keyword evidence="1" id="KW-0732">Signal</keyword>
<dbReference type="PANTHER" id="PTHR43737">
    <property type="entry name" value="BLL7424 PROTEIN"/>
    <property type="match status" value="1"/>
</dbReference>
<dbReference type="Proteomes" id="UP000471640">
    <property type="component" value="Unassembled WGS sequence"/>
</dbReference>
<dbReference type="InterPro" id="IPR010869">
    <property type="entry name" value="DUF1501"/>
</dbReference>
<evidence type="ECO:0000313" key="3">
    <source>
        <dbReference type="Proteomes" id="UP000471640"/>
    </source>
</evidence>
<name>A0A6P1DYP0_9GAMM</name>
<comment type="caution">
    <text evidence="2">The sequence shown here is derived from an EMBL/GenBank/DDBJ whole genome shotgun (WGS) entry which is preliminary data.</text>
</comment>
<proteinExistence type="predicted"/>
<feature type="signal peptide" evidence="1">
    <location>
        <begin position="1"/>
        <end position="26"/>
    </location>
</feature>
<evidence type="ECO:0000313" key="2">
    <source>
        <dbReference type="EMBL" id="NEX22600.1"/>
    </source>
</evidence>
<accession>A0A6P1DYP0</accession>
<evidence type="ECO:0000256" key="1">
    <source>
        <dbReference type="SAM" id="SignalP"/>
    </source>
</evidence>
<sequence>MKRRTFLRTGLALGTLGCLPSALSQAARPSDARLLILIALKGGNDGFNTLIPYADPRYSELRPELAIDRDQVVKLSEQEGLHPQLAPLLSLWEARELAIIRGLGYPDPNLSHFRSMDIWETASSSDEVLTSGWLDRACVAAPRPADASIDAIVVGGDDAGSLMGGQARVITLANLGQFRRQAQRLGVPPSTLPAQPALRHVVEVENSIRRAADQMKRGPVLQTAFPDDALGRSVRTACEVIASRERTGLRVVHLSLGGFDTHIRQAPTQARLFKSLAAGLPSLRAGLKELGVWNDSLILTYSEFGRRPRQNANGGTDHGTASVQFALGGRVKGGFQGAAPNLADLDGNGNPRFTLDFRGLYATVLERWWGIESQAVLGGRFSTLSML</sequence>